<comment type="caution">
    <text evidence="2">The sequence shown here is derived from an EMBL/GenBank/DDBJ whole genome shotgun (WGS) entry which is preliminary data.</text>
</comment>
<proteinExistence type="predicted"/>
<dbReference type="AlphaFoldDB" id="A0A5D4T124"/>
<name>A0A5D4T124_9BACI</name>
<protein>
    <submittedName>
        <fullName evidence="2">Uncharacterized protein</fullName>
    </submittedName>
</protein>
<keyword evidence="1" id="KW-0472">Membrane</keyword>
<feature type="transmembrane region" description="Helical" evidence="1">
    <location>
        <begin position="65"/>
        <end position="98"/>
    </location>
</feature>
<keyword evidence="1" id="KW-1133">Transmembrane helix</keyword>
<organism evidence="2 3">
    <name type="scientific">Sutcliffiella horikoshii</name>
    <dbReference type="NCBI Taxonomy" id="79883"/>
    <lineage>
        <taxon>Bacteria</taxon>
        <taxon>Bacillati</taxon>
        <taxon>Bacillota</taxon>
        <taxon>Bacilli</taxon>
        <taxon>Bacillales</taxon>
        <taxon>Bacillaceae</taxon>
        <taxon>Sutcliffiella</taxon>
    </lineage>
</organism>
<gene>
    <name evidence="2" type="ORF">FZC75_17210</name>
</gene>
<evidence type="ECO:0000313" key="2">
    <source>
        <dbReference type="EMBL" id="TYS69293.1"/>
    </source>
</evidence>
<keyword evidence="1" id="KW-0812">Transmembrane</keyword>
<accession>A0A5D4T124</accession>
<dbReference type="EMBL" id="VTET01000009">
    <property type="protein sequence ID" value="TYS69293.1"/>
    <property type="molecule type" value="Genomic_DNA"/>
</dbReference>
<sequence>MKKTEEPTMRHIQFKYEVTRHALSALVDHFKPWRYGRILFYVGALLFSIYSFFDLLKMYGEVPTGLFAMSAVMAFLVPLVVAFLLIKVITFIAGVILVRKSIYEDEMVVQYQEGDEFFLAGNEKFHINAHLKMIETKDYYIFYKGNQFQDGIAIPKLSSLDEGYEKRVEFLIKRVK</sequence>
<reference evidence="2 3" key="1">
    <citation type="submission" date="2019-08" db="EMBL/GenBank/DDBJ databases">
        <title>Bacillus genomes from the desert of Cuatro Cienegas, Coahuila.</title>
        <authorList>
            <person name="Olmedo-Alvarez G."/>
        </authorList>
    </citation>
    <scope>NUCLEOTIDE SEQUENCE [LARGE SCALE GENOMIC DNA]</scope>
    <source>
        <strain evidence="2 3">CH98b_3T</strain>
    </source>
</reference>
<evidence type="ECO:0000313" key="3">
    <source>
        <dbReference type="Proteomes" id="UP000324517"/>
    </source>
</evidence>
<dbReference type="Proteomes" id="UP000324517">
    <property type="component" value="Unassembled WGS sequence"/>
</dbReference>
<evidence type="ECO:0000256" key="1">
    <source>
        <dbReference type="SAM" id="Phobius"/>
    </source>
</evidence>
<feature type="transmembrane region" description="Helical" evidence="1">
    <location>
        <begin position="38"/>
        <end position="59"/>
    </location>
</feature>